<dbReference type="AlphaFoldDB" id="A0A395M2V9"/>
<dbReference type="InterPro" id="IPR007454">
    <property type="entry name" value="UPF0250_YbeD-like"/>
</dbReference>
<dbReference type="Proteomes" id="UP000266389">
    <property type="component" value="Unassembled WGS sequence"/>
</dbReference>
<evidence type="ECO:0000313" key="1">
    <source>
        <dbReference type="EMBL" id="RFM25135.1"/>
    </source>
</evidence>
<dbReference type="Pfam" id="PF04359">
    <property type="entry name" value="DUF493"/>
    <property type="match status" value="1"/>
</dbReference>
<dbReference type="SUPFAM" id="SSF117991">
    <property type="entry name" value="YbeD/HP0495-like"/>
    <property type="match status" value="1"/>
</dbReference>
<evidence type="ECO:0000313" key="2">
    <source>
        <dbReference type="Proteomes" id="UP000266389"/>
    </source>
</evidence>
<accession>A0A395M2V9</accession>
<gene>
    <name evidence="1" type="ORF">D0433_02545</name>
</gene>
<sequence length="87" mass="9842">MKNISFDGLQARLDEQLKYPSLFLFKFIAPLEKAQELVGIFAANPVTTRSSRYGNYISVTAELEMQSTEEIIEIYRAAARIEGVILL</sequence>
<proteinExistence type="predicted"/>
<dbReference type="Gene3D" id="3.30.70.260">
    <property type="match status" value="1"/>
</dbReference>
<protein>
    <submittedName>
        <fullName evidence="1">DUF493 domain-containing protein</fullName>
    </submittedName>
</protein>
<dbReference type="EMBL" id="PHFL01000010">
    <property type="protein sequence ID" value="RFM25135.1"/>
    <property type="molecule type" value="Genomic_DNA"/>
</dbReference>
<dbReference type="InterPro" id="IPR027471">
    <property type="entry name" value="YbeD-like_sf"/>
</dbReference>
<name>A0A395M2V9_9BACT</name>
<organism evidence="1 2">
    <name type="scientific">Candidatus Thermochlorobacter aerophilus</name>
    <dbReference type="NCBI Taxonomy" id="1868324"/>
    <lineage>
        <taxon>Bacteria</taxon>
        <taxon>Pseudomonadati</taxon>
        <taxon>Chlorobiota</taxon>
        <taxon>Chlorobiia</taxon>
        <taxon>Chlorobiales</taxon>
        <taxon>Candidatus Thermochlorobacteriaceae</taxon>
        <taxon>Candidatus Thermochlorobacter</taxon>
    </lineage>
</organism>
<reference evidence="1 2" key="1">
    <citation type="journal article" date="2011" name="ISME J.">
        <title>Community ecology of hot spring cyanobacterial mats: predominant populations and their functional potential.</title>
        <authorList>
            <person name="Klatt C.G."/>
            <person name="Wood J.M."/>
            <person name="Rusch D.B."/>
            <person name="Bateson M.M."/>
            <person name="Hamamura N."/>
            <person name="Heidelberg J.F."/>
            <person name="Grossman A.R."/>
            <person name="Bhaya D."/>
            <person name="Cohan F.M."/>
            <person name="Kuhl M."/>
            <person name="Bryant D.A."/>
            <person name="Ward D.M."/>
        </authorList>
    </citation>
    <scope>NUCLEOTIDE SEQUENCE [LARGE SCALE GENOMIC DNA]</scope>
    <source>
        <strain evidence="1">OS</strain>
    </source>
</reference>
<comment type="caution">
    <text evidence="1">The sequence shown here is derived from an EMBL/GenBank/DDBJ whole genome shotgun (WGS) entry which is preliminary data.</text>
</comment>